<dbReference type="GO" id="GO:0046872">
    <property type="term" value="F:metal ion binding"/>
    <property type="evidence" value="ECO:0007669"/>
    <property type="project" value="UniProtKB-KW"/>
</dbReference>
<keyword evidence="10" id="KW-0413">Isomerase</keyword>
<keyword evidence="11" id="KW-1185">Reference proteome</keyword>
<dbReference type="NCBIfam" id="TIGR00393">
    <property type="entry name" value="kpsF"/>
    <property type="match status" value="1"/>
</dbReference>
<dbReference type="Pfam" id="PF01380">
    <property type="entry name" value="SIS"/>
    <property type="match status" value="1"/>
</dbReference>
<dbReference type="EMBL" id="BAOS01000013">
    <property type="protein sequence ID" value="GAX60645.1"/>
    <property type="molecule type" value="Genomic_DNA"/>
</dbReference>
<dbReference type="SUPFAM" id="SSF53697">
    <property type="entry name" value="SIS domain"/>
    <property type="match status" value="1"/>
</dbReference>
<dbReference type="Proteomes" id="UP000218542">
    <property type="component" value="Unassembled WGS sequence"/>
</dbReference>
<evidence type="ECO:0000256" key="4">
    <source>
        <dbReference type="PIRNR" id="PIRNR004692"/>
    </source>
</evidence>
<reference evidence="11" key="1">
    <citation type="journal article" date="2017" name="Environ. Microbiol. Rep.">
        <title>Genetic Diversity of Marine Anaerobic Ammonium-Oxidizing Bacteria as Revealed by Genomic and Proteomic Analyses of 'Candidatus Scalindua japonica'.</title>
        <authorList>
            <person name="Oshiki M."/>
            <person name="Mizuto K."/>
            <person name="Kimura Z."/>
            <person name="Kindaichi T."/>
            <person name="Satoh H."/>
            <person name="Okabe S."/>
        </authorList>
    </citation>
    <scope>NUCLEOTIDE SEQUENCE [LARGE SCALE GENOMIC DNA]</scope>
    <source>
        <strain evidence="11">husup-a2</strain>
    </source>
</reference>
<keyword evidence="3 7" id="KW-0129">CBS domain</keyword>
<dbReference type="InterPro" id="IPR050986">
    <property type="entry name" value="GutQ/KpsF_isomerases"/>
</dbReference>
<dbReference type="GO" id="GO:0097367">
    <property type="term" value="F:carbohydrate derivative binding"/>
    <property type="evidence" value="ECO:0007669"/>
    <property type="project" value="InterPro"/>
</dbReference>
<evidence type="ECO:0000256" key="1">
    <source>
        <dbReference type="ARBA" id="ARBA00008165"/>
    </source>
</evidence>
<feature type="binding site" evidence="5">
    <location>
        <position position="75"/>
    </location>
    <ligand>
        <name>Zn(2+)</name>
        <dbReference type="ChEBI" id="CHEBI:29105"/>
    </ligand>
</feature>
<dbReference type="InterPro" id="IPR035474">
    <property type="entry name" value="SIS_Kpsf"/>
</dbReference>
<sequence length="323" mass="34584">MNIDIENEIIKVIGIEIDGLSQLKACINASVTEAVETIFNCNGKIILTGMGKSGLVAKKIASTMSSVGTPAMFMHPAEGMHGDLGIISAEDVVIAIGKSGESFELNGVLPSIKDAGAKIIGIMGNATSTLASYSNIVINIGDIEEACPFNMAPTTSSTVTMVLGDAMAVALMKMREFGLSDYARLHPGGQIGKRLTMMVSDVMLKGSNNPIINVSDSVKNCLSEISGKQAGAVSVVDSNGKMVGLVTDYDIRKHIEKEENIFSMEIKDIMNPDPIFVYEDEKAFAALNIMQEREKPITILSVLNRKNIVVGMLRMHDLVKEGL</sequence>
<feature type="site" description="Catalytically relevant" evidence="6">
    <location>
        <position position="145"/>
    </location>
</feature>
<evidence type="ECO:0000259" key="9">
    <source>
        <dbReference type="PROSITE" id="PS51464"/>
    </source>
</evidence>
<keyword evidence="5" id="KW-0479">Metal-binding</keyword>
<comment type="caution">
    <text evidence="10">The sequence shown here is derived from an EMBL/GenBank/DDBJ whole genome shotgun (WGS) entry which is preliminary data.</text>
</comment>
<proteinExistence type="inferred from homology"/>
<evidence type="ECO:0000256" key="5">
    <source>
        <dbReference type="PIRSR" id="PIRSR004692-2"/>
    </source>
</evidence>
<dbReference type="FunFam" id="3.40.50.10490:FF:000011">
    <property type="entry name" value="Arabinose 5-phosphate isomerase"/>
    <property type="match status" value="1"/>
</dbReference>
<dbReference type="CDD" id="cd05014">
    <property type="entry name" value="SIS_Kpsf"/>
    <property type="match status" value="1"/>
</dbReference>
<dbReference type="GO" id="GO:0005975">
    <property type="term" value="P:carbohydrate metabolic process"/>
    <property type="evidence" value="ECO:0007669"/>
    <property type="project" value="InterPro"/>
</dbReference>
<dbReference type="PROSITE" id="PS51464">
    <property type="entry name" value="SIS"/>
    <property type="match status" value="1"/>
</dbReference>
<evidence type="ECO:0000259" key="8">
    <source>
        <dbReference type="PROSITE" id="PS51371"/>
    </source>
</evidence>
<feature type="site" description="Catalytically relevant" evidence="6">
    <location>
        <position position="186"/>
    </location>
</feature>
<evidence type="ECO:0000313" key="10">
    <source>
        <dbReference type="EMBL" id="GAX60645.1"/>
    </source>
</evidence>
<dbReference type="Gene3D" id="3.10.580.10">
    <property type="entry name" value="CBS-domain"/>
    <property type="match status" value="1"/>
</dbReference>
<evidence type="ECO:0000256" key="7">
    <source>
        <dbReference type="PROSITE-ProRule" id="PRU00703"/>
    </source>
</evidence>
<dbReference type="InterPro" id="IPR046342">
    <property type="entry name" value="CBS_dom_sf"/>
</dbReference>
<feature type="domain" description="CBS" evidence="8">
    <location>
        <begin position="203"/>
        <end position="261"/>
    </location>
</feature>
<dbReference type="PANTHER" id="PTHR42745">
    <property type="match status" value="1"/>
</dbReference>
<dbReference type="PANTHER" id="PTHR42745:SF1">
    <property type="entry name" value="ARABINOSE 5-PHOSPHATE ISOMERASE KDSD"/>
    <property type="match status" value="1"/>
</dbReference>
<protein>
    <submittedName>
        <fullName evidence="10">Sugar phosphate isomerase involved in capsule formation</fullName>
    </submittedName>
</protein>
<dbReference type="AlphaFoldDB" id="A0A286TXM0"/>
<evidence type="ECO:0000256" key="6">
    <source>
        <dbReference type="PIRSR" id="PIRSR004692-3"/>
    </source>
</evidence>
<dbReference type="Pfam" id="PF00571">
    <property type="entry name" value="CBS"/>
    <property type="match status" value="2"/>
</dbReference>
<dbReference type="InterPro" id="IPR001347">
    <property type="entry name" value="SIS_dom"/>
</dbReference>
<keyword evidence="5" id="KW-0862">Zinc</keyword>
<feature type="domain" description="CBS" evidence="8">
    <location>
        <begin position="270"/>
        <end position="323"/>
    </location>
</feature>
<dbReference type="InterPro" id="IPR046348">
    <property type="entry name" value="SIS_dom_sf"/>
</dbReference>
<dbReference type="OrthoDB" id="9762536at2"/>
<dbReference type="Gene3D" id="3.40.50.10490">
    <property type="entry name" value="Glucose-6-phosphate isomerase like protein, domain 1"/>
    <property type="match status" value="1"/>
</dbReference>
<dbReference type="PROSITE" id="PS51371">
    <property type="entry name" value="CBS"/>
    <property type="match status" value="2"/>
</dbReference>
<feature type="site" description="Catalytically relevant" evidence="6">
    <location>
        <position position="52"/>
    </location>
</feature>
<evidence type="ECO:0000256" key="2">
    <source>
        <dbReference type="ARBA" id="ARBA00022737"/>
    </source>
</evidence>
<dbReference type="CDD" id="cd04604">
    <property type="entry name" value="CBS_pair_SIS_assoc"/>
    <property type="match status" value="1"/>
</dbReference>
<dbReference type="PIRSF" id="PIRSF004692">
    <property type="entry name" value="KdsD_KpsF"/>
    <property type="match status" value="1"/>
</dbReference>
<dbReference type="GO" id="GO:1901135">
    <property type="term" value="P:carbohydrate derivative metabolic process"/>
    <property type="evidence" value="ECO:0007669"/>
    <property type="project" value="InterPro"/>
</dbReference>
<keyword evidence="2" id="KW-0677">Repeat</keyword>
<dbReference type="InterPro" id="IPR000644">
    <property type="entry name" value="CBS_dom"/>
</dbReference>
<gene>
    <name evidence="10" type="ORF">SCALIN_C13_0160</name>
</gene>
<comment type="similarity">
    <text evidence="1 4">Belongs to the SIS family. GutQ/KpsF subfamily.</text>
</comment>
<dbReference type="RefSeq" id="WP_096894038.1">
    <property type="nucleotide sequence ID" value="NZ_BAOS01000013.1"/>
</dbReference>
<dbReference type="InterPro" id="IPR004800">
    <property type="entry name" value="KdsD/KpsF-type"/>
</dbReference>
<accession>A0A286TXM0</accession>
<feature type="domain" description="SIS" evidence="9">
    <location>
        <begin position="34"/>
        <end position="177"/>
    </location>
</feature>
<evidence type="ECO:0000313" key="11">
    <source>
        <dbReference type="Proteomes" id="UP000218542"/>
    </source>
</evidence>
<evidence type="ECO:0000256" key="3">
    <source>
        <dbReference type="ARBA" id="ARBA00023122"/>
    </source>
</evidence>
<dbReference type="GO" id="GO:0019146">
    <property type="term" value="F:arabinose-5-phosphate isomerase activity"/>
    <property type="evidence" value="ECO:0007669"/>
    <property type="project" value="UniProtKB-ARBA"/>
</dbReference>
<name>A0A286TXM0_9BACT</name>
<organism evidence="10 11">
    <name type="scientific">Candidatus Scalindua japonica</name>
    <dbReference type="NCBI Taxonomy" id="1284222"/>
    <lineage>
        <taxon>Bacteria</taxon>
        <taxon>Pseudomonadati</taxon>
        <taxon>Planctomycetota</taxon>
        <taxon>Candidatus Brocadiia</taxon>
        <taxon>Candidatus Brocadiales</taxon>
        <taxon>Candidatus Scalinduaceae</taxon>
        <taxon>Candidatus Scalindua</taxon>
    </lineage>
</organism>
<feature type="site" description="Catalytically relevant" evidence="6">
    <location>
        <position position="104"/>
    </location>
</feature>